<sequence>MPSNDGGYVMAGFSESDDFDISNTQGSYDFWLVKVDAAGNFVRERSFGGTGIEISYDIANTLDGGYVVAGNTFSGDGDISQSKGESDFTVDQGGCKR</sequence>
<dbReference type="EMBL" id="CP104205">
    <property type="protein sequence ID" value="UWX55071.1"/>
    <property type="molecule type" value="Genomic_DNA"/>
</dbReference>
<organism evidence="2 3">
    <name type="scientific">Maribacter litopenaei</name>
    <dbReference type="NCBI Taxonomy" id="2976127"/>
    <lineage>
        <taxon>Bacteria</taxon>
        <taxon>Pseudomonadati</taxon>
        <taxon>Bacteroidota</taxon>
        <taxon>Flavobacteriia</taxon>
        <taxon>Flavobacteriales</taxon>
        <taxon>Flavobacteriaceae</taxon>
        <taxon>Maribacter</taxon>
    </lineage>
</organism>
<gene>
    <name evidence="2" type="ORF">NYZ99_20725</name>
</gene>
<protein>
    <submittedName>
        <fullName evidence="2">Uncharacterized protein</fullName>
    </submittedName>
</protein>
<name>A0ABY5Y8A7_9FLAO</name>
<reference evidence="2" key="1">
    <citation type="submission" date="2022-09" db="EMBL/GenBank/DDBJ databases">
        <title>Maribacter litopenaei sp. nov., isolated from the intestinal tract of the Pacific White Shrimp, Litopenaeus vannamei.</title>
        <authorList>
            <person name="Kim S.Y."/>
            <person name="Hwang C.Y."/>
        </authorList>
    </citation>
    <scope>NUCLEOTIDE SEQUENCE</scope>
    <source>
        <strain evidence="2">HL-LV01</strain>
    </source>
</reference>
<evidence type="ECO:0000256" key="1">
    <source>
        <dbReference type="SAM" id="MobiDB-lite"/>
    </source>
</evidence>
<feature type="region of interest" description="Disordered" evidence="1">
    <location>
        <begin position="75"/>
        <end position="97"/>
    </location>
</feature>
<proteinExistence type="predicted"/>
<dbReference type="RefSeq" id="WP_260572923.1">
    <property type="nucleotide sequence ID" value="NZ_CP104205.1"/>
</dbReference>
<dbReference type="Proteomes" id="UP001059209">
    <property type="component" value="Chromosome"/>
</dbReference>
<evidence type="ECO:0000313" key="3">
    <source>
        <dbReference type="Proteomes" id="UP001059209"/>
    </source>
</evidence>
<keyword evidence="3" id="KW-1185">Reference proteome</keyword>
<accession>A0ABY5Y8A7</accession>
<evidence type="ECO:0000313" key="2">
    <source>
        <dbReference type="EMBL" id="UWX55071.1"/>
    </source>
</evidence>